<evidence type="ECO:0000313" key="2">
    <source>
        <dbReference type="EMBL" id="KTD21681.1"/>
    </source>
</evidence>
<reference evidence="2 3" key="1">
    <citation type="submission" date="2015-11" db="EMBL/GenBank/DDBJ databases">
        <title>Genomic analysis of 38 Legionella species identifies large and diverse effector repertoires.</title>
        <authorList>
            <person name="Burstein D."/>
            <person name="Amaro F."/>
            <person name="Zusman T."/>
            <person name="Lifshitz Z."/>
            <person name="Cohen O."/>
            <person name="Gilbert J.A."/>
            <person name="Pupko T."/>
            <person name="Shuman H.A."/>
            <person name="Segal G."/>
        </authorList>
    </citation>
    <scope>NUCLEOTIDE SEQUENCE [LARGE SCALE GENOMIC DNA]</scope>
    <source>
        <strain evidence="2 3">ATCC 49505</strain>
    </source>
</reference>
<dbReference type="Pfam" id="PF07963">
    <property type="entry name" value="N_methyl"/>
    <property type="match status" value="1"/>
</dbReference>
<comment type="caution">
    <text evidence="2">The sequence shown here is derived from an EMBL/GenBank/DDBJ whole genome shotgun (WGS) entry which is preliminary data.</text>
</comment>
<accession>A0A0W0VNI3</accession>
<dbReference type="NCBIfam" id="TIGR02523">
    <property type="entry name" value="type_IV_pilV"/>
    <property type="match status" value="1"/>
</dbReference>
<name>A0A0W0VNI3_9GAMM</name>
<dbReference type="PATRIC" id="fig|45068.5.peg.906"/>
<gene>
    <name evidence="2" type="ORF">Llon_0846</name>
</gene>
<organism evidence="2 3">
    <name type="scientific">Legionella londiniensis</name>
    <dbReference type="NCBI Taxonomy" id="45068"/>
    <lineage>
        <taxon>Bacteria</taxon>
        <taxon>Pseudomonadati</taxon>
        <taxon>Pseudomonadota</taxon>
        <taxon>Gammaproteobacteria</taxon>
        <taxon>Legionellales</taxon>
        <taxon>Legionellaceae</taxon>
        <taxon>Legionella</taxon>
    </lineage>
</organism>
<keyword evidence="1" id="KW-1133">Transmembrane helix</keyword>
<dbReference type="RefSeq" id="WP_058528848.1">
    <property type="nucleotide sequence ID" value="NZ_CAAAHZ010000002.1"/>
</dbReference>
<dbReference type="InterPro" id="IPR013362">
    <property type="entry name" value="Pilus_4_PilV"/>
</dbReference>
<proteinExistence type="predicted"/>
<feature type="transmembrane region" description="Helical" evidence="1">
    <location>
        <begin position="12"/>
        <end position="33"/>
    </location>
</feature>
<dbReference type="EMBL" id="LNYK01000014">
    <property type="protein sequence ID" value="KTD21681.1"/>
    <property type="molecule type" value="Genomic_DNA"/>
</dbReference>
<keyword evidence="3" id="KW-1185">Reference proteome</keyword>
<keyword evidence="1" id="KW-0812">Transmembrane</keyword>
<dbReference type="Proteomes" id="UP000054997">
    <property type="component" value="Unassembled WGS sequence"/>
</dbReference>
<keyword evidence="1" id="KW-0472">Membrane</keyword>
<dbReference type="InterPro" id="IPR012902">
    <property type="entry name" value="N_methyl_site"/>
</dbReference>
<dbReference type="OrthoDB" id="8547299at2"/>
<dbReference type="NCBIfam" id="TIGR02532">
    <property type="entry name" value="IV_pilin_GFxxxE"/>
    <property type="match status" value="1"/>
</dbReference>
<dbReference type="STRING" id="45068.Llon_0846"/>
<evidence type="ECO:0000313" key="3">
    <source>
        <dbReference type="Proteomes" id="UP000054997"/>
    </source>
</evidence>
<dbReference type="Gene3D" id="3.30.700.10">
    <property type="entry name" value="Glycoprotein, Type 4 Pilin"/>
    <property type="match status" value="1"/>
</dbReference>
<protein>
    <submittedName>
        <fullName evidence="2">Pre-pilin leader sequence (PilV)</fullName>
    </submittedName>
</protein>
<dbReference type="AlphaFoldDB" id="A0A0W0VNI3"/>
<evidence type="ECO:0000256" key="1">
    <source>
        <dbReference type="SAM" id="Phobius"/>
    </source>
</evidence>
<sequence>MINIYKNQLGFTLLEVLISVVILAVGLLGIAALQLNMIRSNHSAQLRAIAVAQANSMIDRMRANYPGVKAGAYNNISGIPAEPTCSACTISEIAQRDAYQWNTTNSELLPSGQGTVTRNGNQFTITVRWDNNRTGAAGLGCSGNPEVDLTCLILEVEL</sequence>